<evidence type="ECO:0000256" key="5">
    <source>
        <dbReference type="SAM" id="MobiDB-lite"/>
    </source>
</evidence>
<accession>A0ABQ9FLF8</accession>
<proteinExistence type="inferred from homology"/>
<dbReference type="EMBL" id="JARBDR010000214">
    <property type="protein sequence ID" value="KAJ8318113.1"/>
    <property type="molecule type" value="Genomic_DNA"/>
</dbReference>
<evidence type="ECO:0000256" key="1">
    <source>
        <dbReference type="ARBA" id="ARBA00007831"/>
    </source>
</evidence>
<dbReference type="InterPro" id="IPR037104">
    <property type="entry name" value="Annexin_sf"/>
</dbReference>
<gene>
    <name evidence="7" type="ORF">KUTeg_003204</name>
</gene>
<evidence type="ECO:0000256" key="6">
    <source>
        <dbReference type="SAM" id="Phobius"/>
    </source>
</evidence>
<dbReference type="PANTHER" id="PTHR10502">
    <property type="entry name" value="ANNEXIN"/>
    <property type="match status" value="1"/>
</dbReference>
<feature type="compositionally biased region" description="Acidic residues" evidence="5">
    <location>
        <begin position="16"/>
        <end position="75"/>
    </location>
</feature>
<comment type="caution">
    <text evidence="7">The sequence shown here is derived from an EMBL/GenBank/DDBJ whole genome shotgun (WGS) entry which is preliminary data.</text>
</comment>
<dbReference type="Pfam" id="PF00191">
    <property type="entry name" value="Annexin"/>
    <property type="match status" value="4"/>
</dbReference>
<keyword evidence="6" id="KW-1133">Transmembrane helix</keyword>
<dbReference type="InterPro" id="IPR001464">
    <property type="entry name" value="Annexin"/>
</dbReference>
<feature type="region of interest" description="Disordered" evidence="5">
    <location>
        <begin position="1"/>
        <end position="79"/>
    </location>
</feature>
<keyword evidence="2 4" id="KW-0677">Repeat</keyword>
<dbReference type="PROSITE" id="PS51897">
    <property type="entry name" value="ANNEXIN_2"/>
    <property type="match status" value="4"/>
</dbReference>
<comment type="domain">
    <text evidence="4">A pair of annexin repeats may form one binding site for calcium and phospholipid.</text>
</comment>
<name>A0ABQ9FLF8_TEGGR</name>
<evidence type="ECO:0000256" key="3">
    <source>
        <dbReference type="ARBA" id="ARBA00023216"/>
    </source>
</evidence>
<evidence type="ECO:0000313" key="7">
    <source>
        <dbReference type="EMBL" id="KAJ8318113.1"/>
    </source>
</evidence>
<dbReference type="PANTHER" id="PTHR10502:SF102">
    <property type="entry name" value="ANNEXIN B11"/>
    <property type="match status" value="1"/>
</dbReference>
<reference evidence="7 8" key="1">
    <citation type="submission" date="2022-12" db="EMBL/GenBank/DDBJ databases">
        <title>Chromosome-level genome of Tegillarca granosa.</title>
        <authorList>
            <person name="Kim J."/>
        </authorList>
    </citation>
    <scope>NUCLEOTIDE SEQUENCE [LARGE SCALE GENOMIC DNA]</scope>
    <source>
        <strain evidence="7">Teg-2019</strain>
        <tissue evidence="7">Adductor muscle</tissue>
    </source>
</reference>
<keyword evidence="6" id="KW-0472">Membrane</keyword>
<evidence type="ECO:0000256" key="2">
    <source>
        <dbReference type="ARBA" id="ARBA00022737"/>
    </source>
</evidence>
<dbReference type="PRINTS" id="PR00196">
    <property type="entry name" value="ANNEXIN"/>
</dbReference>
<dbReference type="InterPro" id="IPR018502">
    <property type="entry name" value="Annexin_repeat"/>
</dbReference>
<keyword evidence="3 4" id="KW-0041">Annexin</keyword>
<dbReference type="InterPro" id="IPR018252">
    <property type="entry name" value="Annexin_repeat_CS"/>
</dbReference>
<dbReference type="Gene3D" id="1.10.220.10">
    <property type="entry name" value="Annexin"/>
    <property type="match status" value="4"/>
</dbReference>
<comment type="similarity">
    <text evidence="1 4">Belongs to the annexin family.</text>
</comment>
<keyword evidence="6" id="KW-0812">Transmembrane</keyword>
<organism evidence="7 8">
    <name type="scientific">Tegillarca granosa</name>
    <name type="common">Malaysian cockle</name>
    <name type="synonym">Anadara granosa</name>
    <dbReference type="NCBI Taxonomy" id="220873"/>
    <lineage>
        <taxon>Eukaryota</taxon>
        <taxon>Metazoa</taxon>
        <taxon>Spiralia</taxon>
        <taxon>Lophotrochozoa</taxon>
        <taxon>Mollusca</taxon>
        <taxon>Bivalvia</taxon>
        <taxon>Autobranchia</taxon>
        <taxon>Pteriomorphia</taxon>
        <taxon>Arcoida</taxon>
        <taxon>Arcoidea</taxon>
        <taxon>Arcidae</taxon>
        <taxon>Tegillarca</taxon>
    </lineage>
</organism>
<dbReference type="SMART" id="SM00335">
    <property type="entry name" value="ANX"/>
    <property type="match status" value="4"/>
</dbReference>
<dbReference type="PROSITE" id="PS00223">
    <property type="entry name" value="ANNEXIN_1"/>
    <property type="match status" value="2"/>
</dbReference>
<keyword evidence="4" id="KW-0106">Calcium</keyword>
<evidence type="ECO:0000313" key="8">
    <source>
        <dbReference type="Proteomes" id="UP001217089"/>
    </source>
</evidence>
<evidence type="ECO:0000256" key="4">
    <source>
        <dbReference type="RuleBase" id="RU003540"/>
    </source>
</evidence>
<dbReference type="SUPFAM" id="SSF47874">
    <property type="entry name" value="Annexin"/>
    <property type="match status" value="1"/>
</dbReference>
<feature type="transmembrane region" description="Helical" evidence="6">
    <location>
        <begin position="118"/>
        <end position="140"/>
    </location>
</feature>
<keyword evidence="8" id="KW-1185">Reference proteome</keyword>
<sequence length="508" mass="58198">MRNRKRENMKKRLIEGEDEQEEEVCEVEPEEEACGEEVVEETEEVYEEQEEEYESEGSEEDSSSSSDSDSDESDEDKGNVITVEVKFKKKKKRRRKIRQKRKQKIKLLMKYILRQMELAMMIMFTVAMATMFRVPLVIMLKVTVTDGDNVQNATDYYAEGDGDDDGYYFETVLLRPADESYNPTVTPADQFSAEDDAAILRKAMKGFGTDEKAIIGVISQRTSDQRQEIMRVFKTMYGKDLIKNLESELSGNLKRLAVSLFKTQGQFDAWSLHEAMSGVGTKERVLIEVLCTRTNAEIHSLNEWYKKDYHENLEDRIISETSGHFKRILVSCCQGNRAEISPEEIAQLDDAGIPICVDYDLAYNEAQEIFNAGEGRLGTDESVFLKILALRHQFQLRQTFISYVEISGRDIENTIKREMSGDEKHGFLALVMCAKNRQRFFAEQLHKAMSGLGTKDSTLIRIIVSRAEIDLQDIKDEYLNLYKKTLATDVAKETSGDYKKLLLALIGE</sequence>
<protein>
    <recommendedName>
        <fullName evidence="4">Annexin</fullName>
    </recommendedName>
</protein>
<keyword evidence="4" id="KW-0111">Calcium/phospholipid-binding</keyword>
<dbReference type="Proteomes" id="UP001217089">
    <property type="component" value="Unassembled WGS sequence"/>
</dbReference>